<dbReference type="InterPro" id="IPR008011">
    <property type="entry name" value="Complex1_LYR_dom"/>
</dbReference>
<dbReference type="Gene3D" id="2.130.10.10">
    <property type="entry name" value="YVTN repeat-like/Quinoprotein amine dehydrogenase"/>
    <property type="match status" value="2"/>
</dbReference>
<gene>
    <name evidence="6" type="ORF">TcWFU_002362</name>
</gene>
<dbReference type="SUPFAM" id="SSF50978">
    <property type="entry name" value="WD40 repeat-like"/>
    <property type="match status" value="1"/>
</dbReference>
<feature type="region of interest" description="Disordered" evidence="4">
    <location>
        <begin position="140"/>
        <end position="163"/>
    </location>
</feature>
<feature type="region of interest" description="Disordered" evidence="4">
    <location>
        <begin position="560"/>
        <end position="589"/>
    </location>
</feature>
<comment type="caution">
    <text evidence="6">The sequence shown here is derived from an EMBL/GenBank/DDBJ whole genome shotgun (WGS) entry which is preliminary data.</text>
</comment>
<dbReference type="InterPro" id="IPR035903">
    <property type="entry name" value="HesB-like_dom_sf"/>
</dbReference>
<dbReference type="InterPro" id="IPR001680">
    <property type="entry name" value="WD40_rpt"/>
</dbReference>
<dbReference type="CDD" id="cd20269">
    <property type="entry name" value="Complex1_LYR_LYRM9"/>
    <property type="match status" value="1"/>
</dbReference>
<sequence>MLRLLSALHRAGPIIRVASLSTVNNKILFSPSCVKKLRELGEDHGLLRVVVDSGGCSGFQYKYEVDKELSDDDIALRCENCRGLPSSTSEGQERCHAETRATEMEPVNEFSESASVKIPEYQTATEMVEPFETVTEPVRDVEGSSPLISSIPSSPALNSGEADAMVNSSSEPLVVAPSEAVGDPMAQNSGNCEDCTVDWAFSEPKLFAIIEKEFSHDYHGAHLHNNYLRGCKWSPDGCCLLTLSFDNAFRLFDFPPALASYGEKLSIDMDPLSTEIPAVLRMPECELVYDYCWFPYMRSDDPPTCCFVSTGRRMPVRLWDAYDGLQRAAYIPSNHLGEFTSPQSVTFSTDGRLLYCGFRRYIQVFYVDRPGALSERRPPLGQRSKQGGIFSALSAPVLKAQSGGSAENIYAVGTFSGTVAVYSEFGGGEAVSPILQGPRKGVSQVQFVTPASGVVPWYLIAGGRSDGTVYVWDSRFMNSETPLAVLSRRVENYQRFQFDVDPTGRYLFTGNQTGAVSCYDLQTMSLTSVWRGHEDSCHSVSVHPFLPVLATASGQKRPLLTPHFANEQPGRPMKSEVISSSSDSEDELPRPLTDFEATAVVASDGGVNLPMAGRLDLLPIRNEIMSLKLPQTPLRLYAYLLRKTRLLPAEAQPYYRNYIKQNFRQHSDEDDPDNIKIMISTAVSDMDWLLAKYSKRTEN</sequence>
<dbReference type="SUPFAM" id="SSF89360">
    <property type="entry name" value="HesB-like domain"/>
    <property type="match status" value="1"/>
</dbReference>
<dbReference type="Pfam" id="PF00400">
    <property type="entry name" value="WD40"/>
    <property type="match status" value="1"/>
</dbReference>
<dbReference type="InterPro" id="IPR015943">
    <property type="entry name" value="WD40/YVTN_repeat-like_dom_sf"/>
</dbReference>
<evidence type="ECO:0000313" key="7">
    <source>
        <dbReference type="Proteomes" id="UP001651158"/>
    </source>
</evidence>
<keyword evidence="7" id="KW-1185">Reference proteome</keyword>
<evidence type="ECO:0000259" key="5">
    <source>
        <dbReference type="Pfam" id="PF05347"/>
    </source>
</evidence>
<evidence type="ECO:0000256" key="4">
    <source>
        <dbReference type="SAM" id="MobiDB-lite"/>
    </source>
</evidence>
<dbReference type="EMBL" id="JAKROA010000003">
    <property type="protein sequence ID" value="KAL5108603.1"/>
    <property type="molecule type" value="Genomic_DNA"/>
</dbReference>
<dbReference type="InterPro" id="IPR036322">
    <property type="entry name" value="WD40_repeat_dom_sf"/>
</dbReference>
<evidence type="ECO:0000256" key="1">
    <source>
        <dbReference type="ARBA" id="ARBA00025757"/>
    </source>
</evidence>
<organism evidence="6 7">
    <name type="scientific">Taenia crassiceps</name>
    <dbReference type="NCBI Taxonomy" id="6207"/>
    <lineage>
        <taxon>Eukaryota</taxon>
        <taxon>Metazoa</taxon>
        <taxon>Spiralia</taxon>
        <taxon>Lophotrochozoa</taxon>
        <taxon>Platyhelminthes</taxon>
        <taxon>Cestoda</taxon>
        <taxon>Eucestoda</taxon>
        <taxon>Cyclophyllidea</taxon>
        <taxon>Taeniidae</taxon>
        <taxon>Taenia</taxon>
    </lineage>
</organism>
<dbReference type="InterPro" id="IPR045291">
    <property type="entry name" value="Complex1_LYR_LYRM9"/>
</dbReference>
<evidence type="ECO:0000313" key="6">
    <source>
        <dbReference type="EMBL" id="KAL5108603.1"/>
    </source>
</evidence>
<feature type="domain" description="Complex 1 LYR protein" evidence="5">
    <location>
        <begin position="632"/>
        <end position="686"/>
    </location>
</feature>
<evidence type="ECO:0000256" key="3">
    <source>
        <dbReference type="ARBA" id="ARBA00041558"/>
    </source>
</evidence>
<dbReference type="SMART" id="SM00320">
    <property type="entry name" value="WD40"/>
    <property type="match status" value="6"/>
</dbReference>
<name>A0ABR4QFQ4_9CEST</name>
<dbReference type="InterPro" id="IPR051150">
    <property type="entry name" value="SWT21/TCAB1_mRNA_Telomere"/>
</dbReference>
<feature type="compositionally biased region" description="Basic and acidic residues" evidence="4">
    <location>
        <begin position="91"/>
        <end position="103"/>
    </location>
</feature>
<reference evidence="6 7" key="1">
    <citation type="journal article" date="2022" name="Front. Cell. Infect. Microbiol.">
        <title>The Genomes of Two Strains of Taenia crassiceps the Animal Model for the Study of Human Cysticercosis.</title>
        <authorList>
            <person name="Bobes R.J."/>
            <person name="Estrada K."/>
            <person name="Rios-Valencia D.G."/>
            <person name="Calderon-Gallegos A."/>
            <person name="de la Torre P."/>
            <person name="Carrero J.C."/>
            <person name="Sanchez-Flores A."/>
            <person name="Laclette J.P."/>
        </authorList>
    </citation>
    <scope>NUCLEOTIDE SEQUENCE [LARGE SCALE GENOMIC DNA]</scope>
    <source>
        <strain evidence="6">WFUcys</strain>
    </source>
</reference>
<dbReference type="Pfam" id="PF05347">
    <property type="entry name" value="Complex1_LYR"/>
    <property type="match status" value="1"/>
</dbReference>
<protein>
    <recommendedName>
        <fullName evidence="3">WD repeat-containing protein 79</fullName>
    </recommendedName>
</protein>
<comment type="similarity">
    <text evidence="2">Belongs to the TCAB1 family.</text>
</comment>
<dbReference type="PANTHER" id="PTHR13211">
    <property type="entry name" value="TELOMERASE CAJAL BODY PROTEIN 1"/>
    <property type="match status" value="1"/>
</dbReference>
<dbReference type="PANTHER" id="PTHR13211:SF0">
    <property type="entry name" value="TELOMERASE CAJAL BODY PROTEIN 1"/>
    <property type="match status" value="1"/>
</dbReference>
<dbReference type="Gene3D" id="2.60.300.12">
    <property type="entry name" value="HesB-like domain"/>
    <property type="match status" value="1"/>
</dbReference>
<evidence type="ECO:0000256" key="2">
    <source>
        <dbReference type="ARBA" id="ARBA00038279"/>
    </source>
</evidence>
<feature type="region of interest" description="Disordered" evidence="4">
    <location>
        <begin position="87"/>
        <end position="114"/>
    </location>
</feature>
<dbReference type="Proteomes" id="UP001651158">
    <property type="component" value="Unassembled WGS sequence"/>
</dbReference>
<proteinExistence type="inferred from homology"/>
<feature type="compositionally biased region" description="Low complexity" evidence="4">
    <location>
        <begin position="144"/>
        <end position="155"/>
    </location>
</feature>
<comment type="similarity">
    <text evidence="1">Belongs to the complex I LYR family. LYRM9 subfamily.</text>
</comment>
<accession>A0ABR4QFQ4</accession>